<dbReference type="OrthoDB" id="408373at2759"/>
<dbReference type="InterPro" id="IPR029058">
    <property type="entry name" value="AB_hydrolase_fold"/>
</dbReference>
<name>A0A9P7GFM7_9AGAR</name>
<dbReference type="InterPro" id="IPR050471">
    <property type="entry name" value="AB_hydrolase"/>
</dbReference>
<dbReference type="PRINTS" id="PR00111">
    <property type="entry name" value="ABHYDROLASE"/>
</dbReference>
<dbReference type="Proteomes" id="UP000717328">
    <property type="component" value="Unassembled WGS sequence"/>
</dbReference>
<evidence type="ECO:0000256" key="1">
    <source>
        <dbReference type="SAM" id="MobiDB-lite"/>
    </source>
</evidence>
<evidence type="ECO:0000313" key="4">
    <source>
        <dbReference type="Proteomes" id="UP000717328"/>
    </source>
</evidence>
<feature type="region of interest" description="Disordered" evidence="1">
    <location>
        <begin position="252"/>
        <end position="271"/>
    </location>
</feature>
<dbReference type="EMBL" id="JABCKI010000789">
    <property type="protein sequence ID" value="KAG5649674.1"/>
    <property type="molecule type" value="Genomic_DNA"/>
</dbReference>
<dbReference type="PANTHER" id="PTHR43433:SF5">
    <property type="entry name" value="AB HYDROLASE-1 DOMAIN-CONTAINING PROTEIN"/>
    <property type="match status" value="1"/>
</dbReference>
<organism evidence="3 4">
    <name type="scientific">Sphagnurus paluster</name>
    <dbReference type="NCBI Taxonomy" id="117069"/>
    <lineage>
        <taxon>Eukaryota</taxon>
        <taxon>Fungi</taxon>
        <taxon>Dikarya</taxon>
        <taxon>Basidiomycota</taxon>
        <taxon>Agaricomycotina</taxon>
        <taxon>Agaricomycetes</taxon>
        <taxon>Agaricomycetidae</taxon>
        <taxon>Agaricales</taxon>
        <taxon>Tricholomatineae</taxon>
        <taxon>Lyophyllaceae</taxon>
        <taxon>Sphagnurus</taxon>
    </lineage>
</organism>
<dbReference type="AlphaFoldDB" id="A0A9P7GFM7"/>
<dbReference type="InterPro" id="IPR000073">
    <property type="entry name" value="AB_hydrolase_1"/>
</dbReference>
<feature type="region of interest" description="Disordered" evidence="1">
    <location>
        <begin position="431"/>
        <end position="450"/>
    </location>
</feature>
<dbReference type="PANTHER" id="PTHR43433">
    <property type="entry name" value="HYDROLASE, ALPHA/BETA FOLD FAMILY PROTEIN"/>
    <property type="match status" value="1"/>
</dbReference>
<feature type="compositionally biased region" description="Acidic residues" evidence="1">
    <location>
        <begin position="438"/>
        <end position="450"/>
    </location>
</feature>
<feature type="domain" description="AB hydrolase-1" evidence="2">
    <location>
        <begin position="516"/>
        <end position="760"/>
    </location>
</feature>
<proteinExistence type="predicted"/>
<reference evidence="3" key="2">
    <citation type="submission" date="2021-10" db="EMBL/GenBank/DDBJ databases">
        <title>Phylogenomics reveals ancestral predisposition of the termite-cultivated fungus Termitomyces towards a domesticated lifestyle.</title>
        <authorList>
            <person name="Auxier B."/>
            <person name="Grum-Grzhimaylo A."/>
            <person name="Cardenas M.E."/>
            <person name="Lodge J.D."/>
            <person name="Laessoe T."/>
            <person name="Pedersen O."/>
            <person name="Smith M.E."/>
            <person name="Kuyper T.W."/>
            <person name="Franco-Molano E.A."/>
            <person name="Baroni T.J."/>
            <person name="Aanen D.K."/>
        </authorList>
    </citation>
    <scope>NUCLEOTIDE SEQUENCE</scope>
    <source>
        <strain evidence="3">D49</strain>
    </source>
</reference>
<dbReference type="SUPFAM" id="SSF53474">
    <property type="entry name" value="alpha/beta-Hydrolases"/>
    <property type="match status" value="1"/>
</dbReference>
<protein>
    <recommendedName>
        <fullName evidence="2">AB hydrolase-1 domain-containing protein</fullName>
    </recommendedName>
</protein>
<gene>
    <name evidence="3" type="ORF">H0H81_002552</name>
</gene>
<evidence type="ECO:0000259" key="2">
    <source>
        <dbReference type="Pfam" id="PF12697"/>
    </source>
</evidence>
<dbReference type="Gene3D" id="3.40.50.1820">
    <property type="entry name" value="alpha/beta hydrolase"/>
    <property type="match status" value="1"/>
</dbReference>
<dbReference type="Pfam" id="PF12697">
    <property type="entry name" value="Abhydrolase_6"/>
    <property type="match status" value="1"/>
</dbReference>
<sequence length="771" mass="85968">MTTWQGKVSRDGFTYDGRSFYVEVDNHRHPRASPASLHTLLTYIDPGPLLTKKGTVAKRQPKPHTDSPSHYYQAQCVHYGLIGYKQRPAAKKHLLAAFESGNGTIVVPERIRVLEKEMRAEYDAANAVAQQKMMEEQAAEQKKLAAARRDWEKYQQAERLRERKEAEGMVKEFAAAGIRIQLGRINGTDSDNEALPVKDTQLRKDIAGLSEMQLRAVVEKLVFNKKTKTKSLKKAMAKEMRELAKADAARAQEAVNGDGKNPTRLGHLPTKDDEGMYNIMAPYLRDQWRHATDKMSLKMSISDGKSHFWVWFHFGIVSGIMRSRSAPPTHVGDKVHFGWRGREEGEGETTCGEENTASITFLGEGRIRGRMRWNGELFEFVGNKVPIGEANWSSMVQEWKDEYRGINERMYFRAGQGRWGGYYGGHEANELSSNSDTAYDEDESQSDDDDEATYLLGSFPHPPDALYVHKSLASLPPDAKSWSIYPDSFFPGGNYVSLPYGRVRYWLMGPEEGQKVVLIHGMSIPAMIWKDVAPKLASNGYRVLVYDLYGRGYSDAPQTTYDTNLFTVQLALLMQHLQWDKAIVAGVSMGGGIAAAFTAQFPQLVDDKVVLIACAGLMEASDISRTVKFMSSPLIQTLTSSSFVRTYLQRLIVKDSAPAHEDDPVTEIVRLQSAHLTGYNAALSSSLRDGPIRGQAPSFAAPGFADRAVLIFHGTEDNTVHPRSGPLILSLLPESARARSELIMFEGAGHDLTITHATEVTGAMLEFFQKN</sequence>
<evidence type="ECO:0000313" key="3">
    <source>
        <dbReference type="EMBL" id="KAG5649674.1"/>
    </source>
</evidence>
<reference evidence="3" key="1">
    <citation type="submission" date="2021-02" db="EMBL/GenBank/DDBJ databases">
        <authorList>
            <person name="Nieuwenhuis M."/>
            <person name="Van De Peppel L.J.J."/>
        </authorList>
    </citation>
    <scope>NUCLEOTIDE SEQUENCE</scope>
    <source>
        <strain evidence="3">D49</strain>
    </source>
</reference>
<comment type="caution">
    <text evidence="3">The sequence shown here is derived from an EMBL/GenBank/DDBJ whole genome shotgun (WGS) entry which is preliminary data.</text>
</comment>
<keyword evidence="4" id="KW-1185">Reference proteome</keyword>
<accession>A0A9P7GFM7</accession>